<feature type="domain" description="Spore protein YkvP/CgeB glycosyl transferase-like" evidence="1">
    <location>
        <begin position="267"/>
        <end position="398"/>
    </location>
</feature>
<keyword evidence="3" id="KW-1185">Reference proteome</keyword>
<protein>
    <submittedName>
        <fullName evidence="2">Glycosyltransferase</fullName>
    </submittedName>
</protein>
<evidence type="ECO:0000259" key="1">
    <source>
        <dbReference type="Pfam" id="PF13524"/>
    </source>
</evidence>
<comment type="caution">
    <text evidence="2">The sequence shown here is derived from an EMBL/GenBank/DDBJ whole genome shotgun (WGS) entry which is preliminary data.</text>
</comment>
<sequence length="408" mass="47859">MGKPYETGAFHAGGNRLRILIYKWKAYNYRDIKETFLAMGHEVDVIEQKLESYDRDETFEHRLEQMLKNKRYDFVFTVNYFAVVSIVCEKCNVKYLSWSCDNPLISMYHRSVFYNCNYIFNFDKSNCLEFQGMGVKHMYYLPLAVDTDRLDAIIDGADDLELYRNEVAFVGSLYERNTYDKLKIVLPDYLKGYLEAVMQAQMSVSGANIIEEMLTPDILEQLQQYFKLDKSEDSFSDLGLIFSTTVLGFKIAAMQRKRGLIALSRQVPVSIYTNSNTKELIRVDYRGSVDYWTQMPKVFRMSRINLNFTIPNIKTGLPLRMWDIMGAGGFLMTNFQAELPEIFVEDRDFVCFDGEKDLVEKSLYYLSHEKEREAIAMHGYEKVKKMHSYRIRLQQMLDIVFGEKPEER</sequence>
<dbReference type="EMBL" id="JACOQH010000003">
    <property type="protein sequence ID" value="MBC5753630.1"/>
    <property type="molecule type" value="Genomic_DNA"/>
</dbReference>
<accession>A0ABR7I9M9</accession>
<dbReference type="InterPro" id="IPR055259">
    <property type="entry name" value="YkvP/CgeB_Glyco_trans-like"/>
</dbReference>
<evidence type="ECO:0000313" key="2">
    <source>
        <dbReference type="EMBL" id="MBC5753630.1"/>
    </source>
</evidence>
<dbReference type="Pfam" id="PF13524">
    <property type="entry name" value="Glyco_trans_1_2"/>
    <property type="match status" value="1"/>
</dbReference>
<name>A0ABR7I9M9_9FIRM</name>
<organism evidence="2 3">
    <name type="scientific">Roseburia yibonii</name>
    <dbReference type="NCBI Taxonomy" id="2763063"/>
    <lineage>
        <taxon>Bacteria</taxon>
        <taxon>Bacillati</taxon>
        <taxon>Bacillota</taxon>
        <taxon>Clostridia</taxon>
        <taxon>Lachnospirales</taxon>
        <taxon>Lachnospiraceae</taxon>
        <taxon>Roseburia</taxon>
    </lineage>
</organism>
<proteinExistence type="predicted"/>
<evidence type="ECO:0000313" key="3">
    <source>
        <dbReference type="Proteomes" id="UP000621540"/>
    </source>
</evidence>
<dbReference type="Proteomes" id="UP000621540">
    <property type="component" value="Unassembled WGS sequence"/>
</dbReference>
<reference evidence="2 3" key="1">
    <citation type="submission" date="2020-08" db="EMBL/GenBank/DDBJ databases">
        <title>Genome public.</title>
        <authorList>
            <person name="Liu C."/>
            <person name="Sun Q."/>
        </authorList>
    </citation>
    <scope>NUCLEOTIDE SEQUENCE [LARGE SCALE GENOMIC DNA]</scope>
    <source>
        <strain evidence="2 3">BX0805</strain>
    </source>
</reference>
<gene>
    <name evidence="2" type="ORF">H8Z76_06230</name>
</gene>